<accession>A0AB38ZER3</accession>
<sequence length="296" mass="33746">MKFILILLAALVAMVAAETAKQLESLPQEVYTAKALNELRSMTKSRFLTDLQVPECQFFRKKFTAQCFLKFRWMKIPRSVGIRVSFDINRIQIKFVLLFDKEEMFEHTIDLAEICVPLPGLLKQIDICGHAYYVRINTKPPRLSFDVCFVIKIGDFFHLRLNCIRLNKKGKLSHHAKFQPEDEGIFMLSIEDGNVKFKINNPIPKEIMDKIQKEWEEFEKRARVSATITGMGVNVIGQKIGEDVKKVGDKINQFGKDVKDGVNKVGSDIKKGVTDAGKKIKDTFNNIGSKLANIFG</sequence>
<feature type="signal peptide" evidence="1">
    <location>
        <begin position="1"/>
        <end position="17"/>
    </location>
</feature>
<name>A0AB38ZER3_9HEMI</name>
<feature type="chain" id="PRO_5044213212" evidence="1">
    <location>
        <begin position="18"/>
        <end position="296"/>
    </location>
</feature>
<protein>
    <submittedName>
        <fullName evidence="2">Heteropteran venom family 2 protein 12</fullName>
    </submittedName>
</protein>
<organism evidence="2">
    <name type="scientific">Oncocephalus sp</name>
    <dbReference type="NCBI Taxonomy" id="2944721"/>
    <lineage>
        <taxon>Eukaryota</taxon>
        <taxon>Metazoa</taxon>
        <taxon>Ecdysozoa</taxon>
        <taxon>Arthropoda</taxon>
        <taxon>Hexapoda</taxon>
        <taxon>Insecta</taxon>
        <taxon>Pterygota</taxon>
        <taxon>Neoptera</taxon>
        <taxon>Paraneoptera</taxon>
        <taxon>Hemiptera</taxon>
        <taxon>Heteroptera</taxon>
        <taxon>Panheteroptera</taxon>
        <taxon>Cimicomorpha</taxon>
        <taxon>Reduviidae</taxon>
        <taxon>Stenopodainae</taxon>
        <taxon>Oncocephalus</taxon>
    </lineage>
</organism>
<dbReference type="EMBL" id="PP517530">
    <property type="protein sequence ID" value="WXI02780.1"/>
    <property type="molecule type" value="mRNA"/>
</dbReference>
<evidence type="ECO:0000313" key="2">
    <source>
        <dbReference type="EMBL" id="WXI02780.1"/>
    </source>
</evidence>
<dbReference type="AlphaFoldDB" id="A0AB38ZER3"/>
<reference evidence="2" key="1">
    <citation type="submission" date="2024-03" db="EMBL/GenBank/DDBJ databases">
        <title>Venom adaptation and exaptation during the trophic switch to blood-feeding by kissing bugs (Reduviidae: Triatominae).</title>
        <authorList>
            <person name="Zdenek C.N."/>
            <person name="Cardoso F.C."/>
            <person name="Robinson S.D."/>
            <person name="Mercedes R.S."/>
            <person name="Raidjoe E.R."/>
            <person name="Hernandez-Vargas M.J."/>
            <person name="Jin J."/>
            <person name="Corzo G."/>
            <person name="Vetter I."/>
            <person name="King G.F."/>
            <person name="Fry B.G."/>
            <person name="Walker A."/>
        </authorList>
    </citation>
    <scope>NUCLEOTIDE SEQUENCE</scope>
</reference>
<dbReference type="Gene3D" id="1.20.120.20">
    <property type="entry name" value="Apolipoprotein"/>
    <property type="match status" value="1"/>
</dbReference>
<proteinExistence type="evidence at transcript level"/>
<evidence type="ECO:0000256" key="1">
    <source>
        <dbReference type="SAM" id="SignalP"/>
    </source>
</evidence>
<keyword evidence="1" id="KW-0732">Signal</keyword>